<feature type="transmembrane region" description="Helical" evidence="2">
    <location>
        <begin position="1247"/>
        <end position="1265"/>
    </location>
</feature>
<feature type="region of interest" description="Disordered" evidence="1">
    <location>
        <begin position="276"/>
        <end position="296"/>
    </location>
</feature>
<feature type="compositionally biased region" description="Basic and acidic residues" evidence="1">
    <location>
        <begin position="1422"/>
        <end position="1433"/>
    </location>
</feature>
<feature type="region of interest" description="Disordered" evidence="1">
    <location>
        <begin position="951"/>
        <end position="1027"/>
    </location>
</feature>
<feature type="domain" description="TmcB/TmcC TPR repeats" evidence="4">
    <location>
        <begin position="430"/>
        <end position="548"/>
    </location>
</feature>
<reference evidence="5 6" key="1">
    <citation type="submission" date="2010-05" db="EMBL/GenBank/DDBJ databases">
        <title>The Genome Sequence of Thecamonas trahens ATCC 50062.</title>
        <authorList>
            <consortium name="The Broad Institute Genome Sequencing Platform"/>
            <person name="Russ C."/>
            <person name="Cuomo C."/>
            <person name="Shea T."/>
            <person name="Young S.K."/>
            <person name="Zeng Q."/>
            <person name="Koehrsen M."/>
            <person name="Haas B."/>
            <person name="Borodovsky M."/>
            <person name="Guigo R."/>
            <person name="Alvarado L."/>
            <person name="Berlin A."/>
            <person name="Bochicchio J."/>
            <person name="Borenstein D."/>
            <person name="Chapman S."/>
            <person name="Chen Z."/>
            <person name="Freedman E."/>
            <person name="Gellesch M."/>
            <person name="Goldberg J."/>
            <person name="Griggs A."/>
            <person name="Gujja S."/>
            <person name="Heilman E."/>
            <person name="Heiman D."/>
            <person name="Hepburn T."/>
            <person name="Howarth C."/>
            <person name="Jen D."/>
            <person name="Larson L."/>
            <person name="Mehta T."/>
            <person name="Park D."/>
            <person name="Pearson M."/>
            <person name="Roberts A."/>
            <person name="Saif S."/>
            <person name="Shenoy N."/>
            <person name="Sisk P."/>
            <person name="Stolte C."/>
            <person name="Sykes S."/>
            <person name="Thomson T."/>
            <person name="Walk T."/>
            <person name="White J."/>
            <person name="Yandava C."/>
            <person name="Burger G."/>
            <person name="Gray M.W."/>
            <person name="Holland P.W.H."/>
            <person name="King N."/>
            <person name="Lang F.B.F."/>
            <person name="Roger A.J."/>
            <person name="Ruiz-Trillo I."/>
            <person name="Lander E."/>
            <person name="Nusbaum C."/>
        </authorList>
    </citation>
    <scope>NUCLEOTIDE SEQUENCE [LARGE SCALE GENOMIC DNA]</scope>
    <source>
        <strain evidence="5 6">ATCC 50062</strain>
    </source>
</reference>
<dbReference type="Pfam" id="PF25474">
    <property type="entry name" value="TPR_TmcB"/>
    <property type="match status" value="1"/>
</dbReference>
<dbReference type="InterPro" id="IPR035965">
    <property type="entry name" value="PAS-like_dom_sf"/>
</dbReference>
<feature type="compositionally biased region" description="Low complexity" evidence="1">
    <location>
        <begin position="276"/>
        <end position="295"/>
    </location>
</feature>
<dbReference type="NCBIfam" id="TIGR00229">
    <property type="entry name" value="sensory_box"/>
    <property type="match status" value="1"/>
</dbReference>
<feature type="transmembrane region" description="Helical" evidence="2">
    <location>
        <begin position="15"/>
        <end position="44"/>
    </location>
</feature>
<dbReference type="GO" id="GO:0006355">
    <property type="term" value="P:regulation of DNA-templated transcription"/>
    <property type="evidence" value="ECO:0007669"/>
    <property type="project" value="InterPro"/>
</dbReference>
<dbReference type="PANTHER" id="PTHR31600">
    <property type="entry name" value="TINY MACROCYSTS PROTEIN B-RELATED"/>
    <property type="match status" value="1"/>
</dbReference>
<feature type="transmembrane region" description="Helical" evidence="2">
    <location>
        <begin position="202"/>
        <end position="221"/>
    </location>
</feature>
<dbReference type="EMBL" id="GL349503">
    <property type="protein sequence ID" value="KNC55732.1"/>
    <property type="molecule type" value="Genomic_DNA"/>
</dbReference>
<dbReference type="CDD" id="cd00130">
    <property type="entry name" value="PAS"/>
    <property type="match status" value="1"/>
</dbReference>
<feature type="transmembrane region" description="Helical" evidence="2">
    <location>
        <begin position="102"/>
        <end position="128"/>
    </location>
</feature>
<feature type="transmembrane region" description="Helical" evidence="2">
    <location>
        <begin position="1686"/>
        <end position="1707"/>
    </location>
</feature>
<feature type="domain" description="PAS fold" evidence="3">
    <location>
        <begin position="588"/>
        <end position="673"/>
    </location>
</feature>
<dbReference type="PANTHER" id="PTHR31600:SF2">
    <property type="entry name" value="GAMETE ENRICHED GENE 10 PROTEIN-RELATED"/>
    <property type="match status" value="1"/>
</dbReference>
<dbReference type="Pfam" id="PF00989">
    <property type="entry name" value="PAS"/>
    <property type="match status" value="1"/>
</dbReference>
<keyword evidence="2" id="KW-1133">Transmembrane helix</keyword>
<dbReference type="GeneID" id="25569184"/>
<evidence type="ECO:0000259" key="4">
    <source>
        <dbReference type="Pfam" id="PF25474"/>
    </source>
</evidence>
<evidence type="ECO:0000313" key="6">
    <source>
        <dbReference type="Proteomes" id="UP000054408"/>
    </source>
</evidence>
<keyword evidence="2" id="KW-0812">Transmembrane</keyword>
<dbReference type="Proteomes" id="UP000054408">
    <property type="component" value="Unassembled WGS sequence"/>
</dbReference>
<proteinExistence type="predicted"/>
<dbReference type="RefSeq" id="XP_013752887.1">
    <property type="nucleotide sequence ID" value="XM_013897433.1"/>
</dbReference>
<feature type="transmembrane region" description="Helical" evidence="2">
    <location>
        <begin position="233"/>
        <end position="253"/>
    </location>
</feature>
<dbReference type="InterPro" id="IPR057352">
    <property type="entry name" value="TPR_TmcB/C"/>
</dbReference>
<keyword evidence="2" id="KW-0472">Membrane</keyword>
<evidence type="ECO:0000256" key="1">
    <source>
        <dbReference type="SAM" id="MobiDB-lite"/>
    </source>
</evidence>
<dbReference type="OrthoDB" id="541445at2759"/>
<feature type="transmembrane region" description="Helical" evidence="2">
    <location>
        <begin position="1544"/>
        <end position="1567"/>
    </location>
</feature>
<dbReference type="InterPro" id="IPR013767">
    <property type="entry name" value="PAS_fold"/>
</dbReference>
<feature type="region of interest" description="Disordered" evidence="1">
    <location>
        <begin position="1414"/>
        <end position="1500"/>
    </location>
</feature>
<feature type="transmembrane region" description="Helical" evidence="2">
    <location>
        <begin position="171"/>
        <end position="190"/>
    </location>
</feature>
<sequence length="1747" mass="181229">MNALAFRLSTSDLSFATFVIISLIIALAVAISVVDILWVARAFLNASWPKIWPVHLLRLGVAFLHTTLYLPALLLLIDPLRCNYAASPPVLARFEHIECTSLAVIALIAVRYLAALSLFVCASLLALVNFQESPTSSHILARPHSRVEALLHLAKTAIALITVLVPGPLAIAYAVTLLAAAAAVVLFRFLPHYSVRVTAFRTGTYAAVASLGLVAIVRLHLSPKNPSAQLNMLFLISLAAPVFGYLVAGAATLRRIASLRASAAAFLAAQSAISPRSSASSDAPRSSSPSSSAAPGHTFATAADVELLARAAITQTLAARRSHSTAAVRPHDGLHVSQAVADISTIYTCGVEQYPNSPYLMLTLTSLMASLGEMDEAHSTLDVLRRLRLAHVAHLDHAFGVYRKTQDFIRRVHAASISASAPADSGSAPTTAAFDLLTYIRFNENLRVAQTQHARALSAVAHFWSLLHVPDARAADRAVFLARADAHVADIRSAALVADARYRSLVRSHPDSLPLLVSYAHFLEDVRHDLKRAHVLYSRAAALARADNARRAAATLERASAPRGATNLDGHGAAAPAAAGERISTFSQINDAVDAVLTIARDGTVTWCNANALSLLGYSLASHLVGRNISVIVPPPFDLAHDAFLARYHTTGKAHILGRGRRKLEAVDASGVLIPIFLSVTALDGTTEASLGTAYVGVLAPRDVAGEILYLAPVGPDGALAVIAASPDAPAVFNLASHAILLSISPAALLPALADLVAAADSQGPARGKVCPVSAAAAPLVSGAVIARPTAVRQANSTDSASSVAMARIQKMEAGGRVVYKLELESLSDAVAQVVVSRDGRILQAGHPLLAAMVGLPEAALLGKPITNLLSVAHDAQPGHVTSHTPRAVVAQLASAPAFAPLPLHLITSDGELVPAAASASRLASVADDATASDDRWTIALALSPRALLTPSSHSRRSSAVSNHSPHGSLGLGRSASIDAQYKAARATTPKTPKSLGATPRTPSSSARAPIAVPSAAHHARRVERKLRAPGSADQVMLLRRMALAGSQTRTRLCVLLLGIVAFVIAVAIAAVILGLRVERHAARAAVAAAKPASFAAYAVTSVNATDAESLAAAHAAAATLHARILTGAGGLPALADLSGSGASAVRACIVNPAPELAPASMSLLDVEARLLDPNVPLGFINATLASPGVFEVMSRCLAAEVAAVAALERSTASAFAIVVGIGAGLAALTLLALLGPSVRGAIRNRAGAWSLFLALSQPAIAAHLRYLRAATRRLASDDLSSFDADDNYELYFDEASAPAATPPLASPRNEAMITRYYGPPSNNSRFGGPVPRVSFRLPLGSPTSSSSTGAAAAAAALLAHHPTANKRSSELPASPPHDDNATDNDATGEPPKSTSMPLLRTMAPQPRVAATGSALLPRHGNAHDRNRDRSDPHISTSSILSVVSSSTTGCPHSHMCPTSTSSSPSTSTSSSASSAVSTSSSSSSSSSSLPRQNEAAVEMMSASNNKSPILVSPMASPVVSPRETATAVGLSVMPGQRRMAIMVYAYLCAIVAAVVVILVAALWALVPLLTTGYLLPILEANGSRWAAVSAGKVALAGNAHQLSRAEWLAAAEQAMLVAYTSRDHHPLVGQLVLNQFYAVHAAINAVVDALGTGAGPAAVHIAASASSGVESLQATITSNFGTNMVAIPFVVLFVQLFLLLCIYTAVSKLAHHETSKTRFVVHLIPSHLSSTAMTSAIRTRHPHAQP</sequence>
<protein>
    <submittedName>
        <fullName evidence="5">Uncharacterized protein</fullName>
    </submittedName>
</protein>
<feature type="compositionally biased region" description="Low complexity" evidence="1">
    <location>
        <begin position="1435"/>
        <end position="1449"/>
    </location>
</feature>
<evidence type="ECO:0000256" key="2">
    <source>
        <dbReference type="SAM" id="Phobius"/>
    </source>
</evidence>
<dbReference type="InterPro" id="IPR000014">
    <property type="entry name" value="PAS"/>
</dbReference>
<name>A0A0L0DU63_THETB</name>
<accession>A0A0L0DU63</accession>
<feature type="compositionally biased region" description="Low complexity" evidence="1">
    <location>
        <begin position="1458"/>
        <end position="1489"/>
    </location>
</feature>
<organism evidence="5 6">
    <name type="scientific">Thecamonas trahens ATCC 50062</name>
    <dbReference type="NCBI Taxonomy" id="461836"/>
    <lineage>
        <taxon>Eukaryota</taxon>
        <taxon>Apusozoa</taxon>
        <taxon>Apusomonadida</taxon>
        <taxon>Apusomonadidae</taxon>
        <taxon>Thecamonas</taxon>
    </lineage>
</organism>
<dbReference type="SUPFAM" id="SSF55785">
    <property type="entry name" value="PYP-like sensor domain (PAS domain)"/>
    <property type="match status" value="1"/>
</dbReference>
<gene>
    <name evidence="5" type="ORF">AMSG_11128</name>
</gene>
<feature type="transmembrane region" description="Helical" evidence="2">
    <location>
        <begin position="1055"/>
        <end position="1076"/>
    </location>
</feature>
<feature type="transmembrane region" description="Helical" evidence="2">
    <location>
        <begin position="1215"/>
        <end position="1235"/>
    </location>
</feature>
<dbReference type="Gene3D" id="3.30.450.20">
    <property type="entry name" value="PAS domain"/>
    <property type="match status" value="1"/>
</dbReference>
<keyword evidence="6" id="KW-1185">Reference proteome</keyword>
<feature type="region of interest" description="Disordered" evidence="1">
    <location>
        <begin position="1363"/>
        <end position="1399"/>
    </location>
</feature>
<dbReference type="InterPro" id="IPR052994">
    <property type="entry name" value="Tiny_macrocysts_regulators"/>
</dbReference>
<evidence type="ECO:0000259" key="3">
    <source>
        <dbReference type="Pfam" id="PF00989"/>
    </source>
</evidence>
<evidence type="ECO:0000313" key="5">
    <source>
        <dbReference type="EMBL" id="KNC55732.1"/>
    </source>
</evidence>
<feature type="transmembrane region" description="Helical" evidence="2">
    <location>
        <begin position="56"/>
        <end position="77"/>
    </location>
</feature>